<sequence>MSTHTDIALSDLLPSSPYLLAYALPLLLLSLLLTFSGAFLTLDRTRAFAPRYDALQPPENTRVQHAEAVVKRVFRLEGGIGGIAIGYTTGGEDLRGDEAYYRFTEQHTVHFTTFVALLVPNVSSNPPLSSGAFVAVWLLSSIICTILAARWKYVALGFAGLVGFSTLAVAISVIVHPTLLTRIVLTAVFTPIGLIMCLLPIARTQHAFVRVGMASAGSFGTILSIAILAHLSSWSDVWGRLWIHDGSGWGTPKEKGLSAAFCLFLLVGVVSDWFLKSKLGENPDEKWDSYLAEYAATLPNASDRAGNFRPIQSFWTRHFGHGTDPIDKDIVFPADADLKRPIPDSPLKLYKKKSLAGAHSPRLSVRRFTPPQELLRKERKPVLGGRTRTREVIKFDPLDPYTLSDSDEEEDLKKAVPAFVRSPTRTDSMATLTNDSPLAPKSSGRRVQIDSLSDDEEDVTVIATRDGNTSPSGEKWSPDFIRRHSQRHLNHGPSSAGFSQAASSSNGTSSSNTLTPAVLPVPATPSLIKAVERVNAAQQEAFTNQAARSTEGLPMISALGSAEESRGRQPHARGHNWDAFWHDVKTKAAGHGFHHRREGGGQGGVSDSTSHAKR</sequence>
<feature type="transmembrane region" description="Helical" evidence="2">
    <location>
        <begin position="183"/>
        <end position="201"/>
    </location>
</feature>
<evidence type="ECO:0000313" key="4">
    <source>
        <dbReference type="Proteomes" id="UP001215151"/>
    </source>
</evidence>
<comment type="caution">
    <text evidence="3">The sequence shown here is derived from an EMBL/GenBank/DDBJ whole genome shotgun (WGS) entry which is preliminary data.</text>
</comment>
<feature type="transmembrane region" description="Helical" evidence="2">
    <location>
        <begin position="156"/>
        <end position="177"/>
    </location>
</feature>
<keyword evidence="2" id="KW-0472">Membrane</keyword>
<feature type="compositionally biased region" description="Polar residues" evidence="1">
    <location>
        <begin position="425"/>
        <end position="436"/>
    </location>
</feature>
<feature type="compositionally biased region" description="Low complexity" evidence="1">
    <location>
        <begin position="494"/>
        <end position="513"/>
    </location>
</feature>
<reference evidence="3" key="1">
    <citation type="submission" date="2022-11" db="EMBL/GenBank/DDBJ databases">
        <title>Genome Sequence of Cubamyces cubensis.</title>
        <authorList>
            <person name="Buettner E."/>
        </authorList>
    </citation>
    <scope>NUCLEOTIDE SEQUENCE</scope>
    <source>
        <strain evidence="3">MPL-01</strain>
    </source>
</reference>
<keyword evidence="2" id="KW-1133">Transmembrane helix</keyword>
<feature type="compositionally biased region" description="Polar residues" evidence="1">
    <location>
        <begin position="605"/>
        <end position="614"/>
    </location>
</feature>
<keyword evidence="2" id="KW-0812">Transmembrane</keyword>
<feature type="region of interest" description="Disordered" evidence="1">
    <location>
        <begin position="588"/>
        <end position="614"/>
    </location>
</feature>
<evidence type="ECO:0000256" key="1">
    <source>
        <dbReference type="SAM" id="MobiDB-lite"/>
    </source>
</evidence>
<dbReference type="Proteomes" id="UP001215151">
    <property type="component" value="Unassembled WGS sequence"/>
</dbReference>
<proteinExistence type="predicted"/>
<feature type="transmembrane region" description="Helical" evidence="2">
    <location>
        <begin position="20"/>
        <end position="42"/>
    </location>
</feature>
<feature type="transmembrane region" description="Helical" evidence="2">
    <location>
        <begin position="208"/>
        <end position="231"/>
    </location>
</feature>
<dbReference type="AlphaFoldDB" id="A0AAD7XG21"/>
<keyword evidence="4" id="KW-1185">Reference proteome</keyword>
<evidence type="ECO:0000313" key="3">
    <source>
        <dbReference type="EMBL" id="KAJ8496277.1"/>
    </source>
</evidence>
<evidence type="ECO:0000256" key="2">
    <source>
        <dbReference type="SAM" id="Phobius"/>
    </source>
</evidence>
<accession>A0AAD7XG21</accession>
<name>A0AAD7XG21_9APHY</name>
<protein>
    <recommendedName>
        <fullName evidence="5">DUF4203 domain-containing protein</fullName>
    </recommendedName>
</protein>
<evidence type="ECO:0008006" key="5">
    <source>
        <dbReference type="Google" id="ProtNLM"/>
    </source>
</evidence>
<dbReference type="EMBL" id="JAPEVG010000016">
    <property type="protein sequence ID" value="KAJ8496277.1"/>
    <property type="molecule type" value="Genomic_DNA"/>
</dbReference>
<feature type="region of interest" description="Disordered" evidence="1">
    <location>
        <begin position="425"/>
        <end position="517"/>
    </location>
</feature>
<gene>
    <name evidence="3" type="ORF">ONZ51_g1177</name>
</gene>
<organism evidence="3 4">
    <name type="scientific">Trametes cubensis</name>
    <dbReference type="NCBI Taxonomy" id="1111947"/>
    <lineage>
        <taxon>Eukaryota</taxon>
        <taxon>Fungi</taxon>
        <taxon>Dikarya</taxon>
        <taxon>Basidiomycota</taxon>
        <taxon>Agaricomycotina</taxon>
        <taxon>Agaricomycetes</taxon>
        <taxon>Polyporales</taxon>
        <taxon>Polyporaceae</taxon>
        <taxon>Trametes</taxon>
    </lineage>
</organism>